<protein>
    <submittedName>
        <fullName evidence="4">Putative transcription factor bhlh protein</fullName>
    </submittedName>
</protein>
<dbReference type="PANTHER" id="PTHR47336">
    <property type="entry name" value="TRANSCRIPTION FACTOR HMS1-RELATED"/>
    <property type="match status" value="1"/>
</dbReference>
<feature type="coiled-coil region" evidence="1">
    <location>
        <begin position="194"/>
        <end position="221"/>
    </location>
</feature>
<dbReference type="SUPFAM" id="SSF47459">
    <property type="entry name" value="HLH, helix-loop-helix DNA-binding domain"/>
    <property type="match status" value="1"/>
</dbReference>
<feature type="region of interest" description="Disordered" evidence="2">
    <location>
        <begin position="65"/>
        <end position="150"/>
    </location>
</feature>
<dbReference type="SMART" id="SM00353">
    <property type="entry name" value="HLH"/>
    <property type="match status" value="1"/>
</dbReference>
<dbReference type="CDD" id="cd11395">
    <property type="entry name" value="bHLHzip_SREBP_like"/>
    <property type="match status" value="1"/>
</dbReference>
<feature type="compositionally biased region" description="Polar residues" evidence="2">
    <location>
        <begin position="259"/>
        <end position="269"/>
    </location>
</feature>
<dbReference type="GO" id="GO:0046983">
    <property type="term" value="F:protein dimerization activity"/>
    <property type="evidence" value="ECO:0007669"/>
    <property type="project" value="InterPro"/>
</dbReference>
<dbReference type="PROSITE" id="PS50888">
    <property type="entry name" value="BHLH"/>
    <property type="match status" value="1"/>
</dbReference>
<dbReference type="InterPro" id="IPR011598">
    <property type="entry name" value="bHLH_dom"/>
</dbReference>
<keyword evidence="5" id="KW-1185">Reference proteome</keyword>
<feature type="region of interest" description="Disordered" evidence="2">
    <location>
        <begin position="222"/>
        <end position="324"/>
    </location>
</feature>
<reference evidence="4 5" key="1">
    <citation type="submission" date="2019-04" db="EMBL/GenBank/DDBJ databases">
        <title>High contiguity whole genome sequence and gene annotation resource for two Venturia nashicola isolates.</title>
        <authorList>
            <person name="Prokchorchik M."/>
            <person name="Won K."/>
            <person name="Lee Y."/>
            <person name="Choi E.D."/>
            <person name="Segonzac C."/>
            <person name="Sohn K.H."/>
        </authorList>
    </citation>
    <scope>NUCLEOTIDE SEQUENCE [LARGE SCALE GENOMIC DNA]</scope>
    <source>
        <strain evidence="4 5">PRI2</strain>
    </source>
</reference>
<dbReference type="InterPro" id="IPR052099">
    <property type="entry name" value="Regulatory_TF_Diverse"/>
</dbReference>
<accession>A0A4Z1PPH6</accession>
<evidence type="ECO:0000256" key="2">
    <source>
        <dbReference type="SAM" id="MobiDB-lite"/>
    </source>
</evidence>
<dbReference type="Pfam" id="PF00010">
    <property type="entry name" value="HLH"/>
    <property type="match status" value="1"/>
</dbReference>
<sequence length="370" mass="41675">MDYTNQSTPNTSVTWSNDYPLHSPSIDGWLNQNEWNFFENEPVQPPTLDLDQYISPQNLCNISSTSVSPHNHHAFSEATSPETPSLYDEDLHLKQEPSYTPSPTNAIPTAPRKRGRPPTARPSEDTTYDESTQISKPTKPSKRQPHNQVERKYRQGLNAELERLKKALPTFHNWQMASSCGASGMPKTSKAGVLAGAVAYIQDMERECDHLRRENELLKSGRGVDLRSQRPRAAIKQSPKKRINPNVFVPLESAIGKSTIPSHLPQNPYSEPKNPPPNEPENKPPDLKEGTSCSRPRIEDPYSTRHNTQNKQNPGYHPRKVPVAHNTRTASIGRRIHNARAPTRLGTQVYAIREWAERHPHLWDTPGAAS</sequence>
<dbReference type="Proteomes" id="UP000298493">
    <property type="component" value="Unassembled WGS sequence"/>
</dbReference>
<keyword evidence="1" id="KW-0175">Coiled coil</keyword>
<dbReference type="InterPro" id="IPR036638">
    <property type="entry name" value="HLH_DNA-bd_sf"/>
</dbReference>
<dbReference type="PANTHER" id="PTHR47336:SF2">
    <property type="entry name" value="TRANSCRIPTION FACTOR HMS1-RELATED"/>
    <property type="match status" value="1"/>
</dbReference>
<feature type="domain" description="BHLH" evidence="3">
    <location>
        <begin position="141"/>
        <end position="204"/>
    </location>
</feature>
<evidence type="ECO:0000259" key="3">
    <source>
        <dbReference type="PROSITE" id="PS50888"/>
    </source>
</evidence>
<organism evidence="4 5">
    <name type="scientific">Venturia nashicola</name>
    <dbReference type="NCBI Taxonomy" id="86259"/>
    <lineage>
        <taxon>Eukaryota</taxon>
        <taxon>Fungi</taxon>
        <taxon>Dikarya</taxon>
        <taxon>Ascomycota</taxon>
        <taxon>Pezizomycotina</taxon>
        <taxon>Dothideomycetes</taxon>
        <taxon>Pleosporomycetidae</taxon>
        <taxon>Venturiales</taxon>
        <taxon>Venturiaceae</taxon>
        <taxon>Venturia</taxon>
    </lineage>
</organism>
<name>A0A4Z1PPH6_9PEZI</name>
<evidence type="ECO:0000256" key="1">
    <source>
        <dbReference type="SAM" id="Coils"/>
    </source>
</evidence>
<evidence type="ECO:0000313" key="4">
    <source>
        <dbReference type="EMBL" id="TID24314.1"/>
    </source>
</evidence>
<comment type="caution">
    <text evidence="4">The sequence shown here is derived from an EMBL/GenBank/DDBJ whole genome shotgun (WGS) entry which is preliminary data.</text>
</comment>
<proteinExistence type="predicted"/>
<gene>
    <name evidence="4" type="ORF">E6O75_ATG02679</name>
</gene>
<dbReference type="AlphaFoldDB" id="A0A4Z1PPH6"/>
<feature type="compositionally biased region" description="Polar residues" evidence="2">
    <location>
        <begin position="304"/>
        <end position="313"/>
    </location>
</feature>
<dbReference type="Gene3D" id="4.10.280.10">
    <property type="entry name" value="Helix-loop-helix DNA-binding domain"/>
    <property type="match status" value="1"/>
</dbReference>
<feature type="compositionally biased region" description="Basic and acidic residues" evidence="2">
    <location>
        <begin position="280"/>
        <end position="289"/>
    </location>
</feature>
<dbReference type="STRING" id="86259.A0A4Z1PPH6"/>
<evidence type="ECO:0000313" key="5">
    <source>
        <dbReference type="Proteomes" id="UP000298493"/>
    </source>
</evidence>
<feature type="compositionally biased region" description="Polar residues" evidence="2">
    <location>
        <begin position="129"/>
        <end position="138"/>
    </location>
</feature>
<dbReference type="EMBL" id="SNSC02000005">
    <property type="protein sequence ID" value="TID24314.1"/>
    <property type="molecule type" value="Genomic_DNA"/>
</dbReference>
<feature type="compositionally biased region" description="Polar residues" evidence="2">
    <location>
        <begin position="97"/>
        <end position="107"/>
    </location>
</feature>